<dbReference type="Proteomes" id="UP000029348">
    <property type="component" value="Segment"/>
</dbReference>
<dbReference type="KEGG" id="vg:23679060"/>
<protein>
    <submittedName>
        <fullName evidence="1">Capsid maturation protease</fullName>
    </submittedName>
</protein>
<dbReference type="InterPro" id="IPR057369">
    <property type="entry name" value="VG15"/>
</dbReference>
<dbReference type="OrthoDB" id="6001at10239"/>
<name>A0A088F8R6_9CAUD</name>
<dbReference type="Pfam" id="PF25310">
    <property type="entry name" value="VG15"/>
    <property type="match status" value="1"/>
</dbReference>
<dbReference type="GO" id="GO:0006508">
    <property type="term" value="P:proteolysis"/>
    <property type="evidence" value="ECO:0007669"/>
    <property type="project" value="UniProtKB-KW"/>
</dbReference>
<keyword evidence="1" id="KW-0378">Hydrolase</keyword>
<accession>A0A088F8R6</accession>
<dbReference type="EMBL" id="KM101124">
    <property type="protein sequence ID" value="AIM40952.1"/>
    <property type="molecule type" value="Genomic_DNA"/>
</dbReference>
<proteinExistence type="predicted"/>
<keyword evidence="2" id="KW-1185">Reference proteome</keyword>
<dbReference type="GO" id="GO:0008233">
    <property type="term" value="F:peptidase activity"/>
    <property type="evidence" value="ECO:0007669"/>
    <property type="project" value="UniProtKB-KW"/>
</dbReference>
<evidence type="ECO:0000313" key="2">
    <source>
        <dbReference type="Proteomes" id="UP000029348"/>
    </source>
</evidence>
<dbReference type="GeneID" id="23679060"/>
<organism evidence="1 2">
    <name type="scientific">Mycobacterium phage Squirty</name>
    <dbReference type="NCBI Taxonomy" id="1527512"/>
    <lineage>
        <taxon>Viruses</taxon>
        <taxon>Duplodnaviria</taxon>
        <taxon>Heunggongvirae</taxon>
        <taxon>Uroviricota</taxon>
        <taxon>Caudoviricetes</taxon>
        <taxon>Gracegardnervirinae</taxon>
        <taxon>Squirtyvirus</taxon>
        <taxon>Squirtyvirus squirty</taxon>
        <taxon>Mycobacterium virus Squirty</taxon>
    </lineage>
</organism>
<keyword evidence="1" id="KW-0645">Protease</keyword>
<evidence type="ECO:0000313" key="1">
    <source>
        <dbReference type="EMBL" id="AIM40952.1"/>
    </source>
</evidence>
<reference evidence="1 2" key="1">
    <citation type="submission" date="2014-07" db="EMBL/GenBank/DDBJ databases">
        <authorList>
            <person name="Nurko I."/>
            <person name="Arora N."/>
            <person name="Mosteller S."/>
            <person name="Bari R."/>
            <person name="McNulty L."/>
            <person name="Schmidt T."/>
            <person name="Mehalik H."/>
            <person name="Reinhart E."/>
            <person name="Winders D.C."/>
            <person name="Nootbar H.A."/>
            <person name="Reilly M.A."/>
            <person name="Gough E."/>
            <person name="Gregory S."/>
            <person name="Harbaugh B."/>
            <person name="Kaur B."/>
            <person name="Siesel C."/>
            <person name="Warwar S."/>
            <person name="Breitenberger C.A."/>
            <person name="Daniels C.J."/>
            <person name="Ball S.L."/>
            <person name="Buck G.A."/>
            <person name="Campbell R."/>
            <person name="Carvalho M.R."/>
            <person name="Duckworth R.A."/>
            <person name="Dunn T."/>
            <person name="Halpern C."/>
            <person name="Johnson A."/>
            <person name="Kiflezghi M.G."/>
            <person name="Lee V."/>
            <person name="Loviza R.A."/>
            <person name="Serrano M.G."/>
            <person name="Shah Z.V."/>
            <person name="Sharma K."/>
            <person name="Voegtly L.J."/>
            <person name="Walstead R."/>
            <person name="Wang Y.P."/>
            <person name="Bradley K.W."/>
            <person name="Barker L.P."/>
            <person name="Asai D.J."/>
            <person name="Bowman C.A."/>
            <person name="Russell D.A."/>
            <person name="Pope W.H."/>
            <person name="Jacobs-Sera D."/>
            <person name="Hendrix R.W."/>
            <person name="Hatfull G.F."/>
        </authorList>
    </citation>
    <scope>NUCLEOTIDE SEQUENCE [LARGE SCALE GENOMIC DNA]</scope>
</reference>
<gene>
    <name evidence="1" type="primary">5</name>
    <name evidence="1" type="ORF">PBI_SQUIRTY_5</name>
</gene>
<sequence>MPSPSDADALQQVLSDLATLNTAQLVQLWRSYSDIAEFEQIVSAALPELVAPQLSAASMVTAQWYTETAPQLPYKASPVIEPIPEDRIQKTVSWAFHAPGEASPLDRLAGSTQRMVFDASRETVLANLENEIAAAGSPFPARTRWARYASATACPFCRMLATRGAVYWSRESAGASTKYHDHCRCIAVPVRPGQSYEPPPYVDKWEDDYQNAVTAAREDGETKGAHGAIDTKAVLRRMTSA</sequence>
<dbReference type="RefSeq" id="YP_009124557.1">
    <property type="nucleotide sequence ID" value="NC_026588.1"/>
</dbReference>